<evidence type="ECO:0000256" key="1">
    <source>
        <dbReference type="SAM" id="SignalP"/>
    </source>
</evidence>
<dbReference type="EMBL" id="GGFK01013558">
    <property type="protein sequence ID" value="MBW46879.1"/>
    <property type="molecule type" value="Transcribed_RNA"/>
</dbReference>
<sequence>MKYGLGCMGALVGCFVLVFRSLMPSLASVVGNALCDIRYYARFGTVELYSLLSLSYNGGVITLRTCCRSNSVHFRALERNDELFTIFCSCSFRLYCSFPVRFDSAAAKRCQLPIHFAWRKFPETWPSMILLAVGLLPSERLAPGADQFYFPRALLGHKLSPSCRATFRKVFLSLRTSADW</sequence>
<evidence type="ECO:0000313" key="2">
    <source>
        <dbReference type="EMBL" id="MBW46879.1"/>
    </source>
</evidence>
<organism evidence="2">
    <name type="scientific">Anopheles triannulatus</name>
    <dbReference type="NCBI Taxonomy" id="58253"/>
    <lineage>
        <taxon>Eukaryota</taxon>
        <taxon>Metazoa</taxon>
        <taxon>Ecdysozoa</taxon>
        <taxon>Arthropoda</taxon>
        <taxon>Hexapoda</taxon>
        <taxon>Insecta</taxon>
        <taxon>Pterygota</taxon>
        <taxon>Neoptera</taxon>
        <taxon>Endopterygota</taxon>
        <taxon>Diptera</taxon>
        <taxon>Nematocera</taxon>
        <taxon>Culicoidea</taxon>
        <taxon>Culicidae</taxon>
        <taxon>Anophelinae</taxon>
        <taxon>Anopheles</taxon>
    </lineage>
</organism>
<accession>A0A2M4B1H1</accession>
<keyword evidence="1" id="KW-0732">Signal</keyword>
<protein>
    <submittedName>
        <fullName evidence="2">Putative secreted protein</fullName>
    </submittedName>
</protein>
<feature type="signal peptide" evidence="1">
    <location>
        <begin position="1"/>
        <end position="27"/>
    </location>
</feature>
<proteinExistence type="predicted"/>
<feature type="chain" id="PRO_5014850294" evidence="1">
    <location>
        <begin position="28"/>
        <end position="180"/>
    </location>
</feature>
<dbReference type="AlphaFoldDB" id="A0A2M4B1H1"/>
<name>A0A2M4B1H1_9DIPT</name>
<reference evidence="2" key="1">
    <citation type="submission" date="2018-01" db="EMBL/GenBank/DDBJ databases">
        <title>An insight into the sialome of Amazonian anophelines.</title>
        <authorList>
            <person name="Ribeiro J.M."/>
            <person name="Scarpassa V."/>
            <person name="Calvo E."/>
        </authorList>
    </citation>
    <scope>NUCLEOTIDE SEQUENCE</scope>
    <source>
        <tissue evidence="2">Salivary glands</tissue>
    </source>
</reference>